<dbReference type="InterPro" id="IPR032867">
    <property type="entry name" value="DYW_dom"/>
</dbReference>
<feature type="domain" description="DYW" evidence="4">
    <location>
        <begin position="727"/>
        <end position="819"/>
    </location>
</feature>
<keyword evidence="2" id="KW-0677">Repeat</keyword>
<dbReference type="GO" id="GO:0003723">
    <property type="term" value="F:RNA binding"/>
    <property type="evidence" value="ECO:0007669"/>
    <property type="project" value="InterPro"/>
</dbReference>
<name>A0A498I0L7_MALDO</name>
<dbReference type="Pfam" id="PF20431">
    <property type="entry name" value="E_motif"/>
    <property type="match status" value="1"/>
</dbReference>
<dbReference type="PANTHER" id="PTHR47926">
    <property type="entry name" value="PENTATRICOPEPTIDE REPEAT-CONTAINING PROTEIN"/>
    <property type="match status" value="1"/>
</dbReference>
<dbReference type="FunFam" id="1.25.40.10:FF:000158">
    <property type="entry name" value="pentatricopeptide repeat-containing protein At2g33680"/>
    <property type="match status" value="1"/>
</dbReference>
<dbReference type="PROSITE" id="PS51375">
    <property type="entry name" value="PPR"/>
    <property type="match status" value="6"/>
</dbReference>
<dbReference type="SUPFAM" id="SSF48452">
    <property type="entry name" value="TPR-like"/>
    <property type="match status" value="1"/>
</dbReference>
<feature type="repeat" description="PPR" evidence="3">
    <location>
        <begin position="177"/>
        <end position="207"/>
    </location>
</feature>
<evidence type="ECO:0000256" key="1">
    <source>
        <dbReference type="ARBA" id="ARBA00006643"/>
    </source>
</evidence>
<dbReference type="Pfam" id="PF13041">
    <property type="entry name" value="PPR_2"/>
    <property type="match status" value="4"/>
</dbReference>
<feature type="repeat" description="PPR" evidence="3">
    <location>
        <begin position="208"/>
        <end position="242"/>
    </location>
</feature>
<evidence type="ECO:0000256" key="2">
    <source>
        <dbReference type="ARBA" id="ARBA00022737"/>
    </source>
</evidence>
<organism evidence="5 6">
    <name type="scientific">Malus domestica</name>
    <name type="common">Apple</name>
    <name type="synonym">Pyrus malus</name>
    <dbReference type="NCBI Taxonomy" id="3750"/>
    <lineage>
        <taxon>Eukaryota</taxon>
        <taxon>Viridiplantae</taxon>
        <taxon>Streptophyta</taxon>
        <taxon>Embryophyta</taxon>
        <taxon>Tracheophyta</taxon>
        <taxon>Spermatophyta</taxon>
        <taxon>Magnoliopsida</taxon>
        <taxon>eudicotyledons</taxon>
        <taxon>Gunneridae</taxon>
        <taxon>Pentapetalae</taxon>
        <taxon>rosids</taxon>
        <taxon>fabids</taxon>
        <taxon>Rosales</taxon>
        <taxon>Rosaceae</taxon>
        <taxon>Amygdaloideae</taxon>
        <taxon>Maleae</taxon>
        <taxon>Malus</taxon>
    </lineage>
</organism>
<dbReference type="GO" id="GO:0008270">
    <property type="term" value="F:zinc ion binding"/>
    <property type="evidence" value="ECO:0007669"/>
    <property type="project" value="InterPro"/>
</dbReference>
<dbReference type="InterPro" id="IPR002885">
    <property type="entry name" value="PPR_rpt"/>
</dbReference>
<dbReference type="InterPro" id="IPR011990">
    <property type="entry name" value="TPR-like_helical_dom_sf"/>
</dbReference>
<evidence type="ECO:0000313" key="5">
    <source>
        <dbReference type="EMBL" id="RXH77156.1"/>
    </source>
</evidence>
<dbReference type="InterPro" id="IPR046960">
    <property type="entry name" value="PPR_At4g14850-like_plant"/>
</dbReference>
<dbReference type="GO" id="GO:0009451">
    <property type="term" value="P:RNA modification"/>
    <property type="evidence" value="ECO:0007669"/>
    <property type="project" value="InterPro"/>
</dbReference>
<dbReference type="AlphaFoldDB" id="A0A498I0L7"/>
<proteinExistence type="inferred from homology"/>
<evidence type="ECO:0000259" key="4">
    <source>
        <dbReference type="Pfam" id="PF14432"/>
    </source>
</evidence>
<keyword evidence="6" id="KW-1185">Reference proteome</keyword>
<dbReference type="Pfam" id="PF01535">
    <property type="entry name" value="PPR"/>
    <property type="match status" value="2"/>
</dbReference>
<reference evidence="5 6" key="1">
    <citation type="submission" date="2018-10" db="EMBL/GenBank/DDBJ databases">
        <title>A high-quality apple genome assembly.</title>
        <authorList>
            <person name="Hu J."/>
        </authorList>
    </citation>
    <scope>NUCLEOTIDE SEQUENCE [LARGE SCALE GENOMIC DNA]</scope>
    <source>
        <strain evidence="6">cv. HFTH1</strain>
        <tissue evidence="5">Young leaf</tissue>
    </source>
</reference>
<dbReference type="GO" id="GO:0099402">
    <property type="term" value="P:plant organ development"/>
    <property type="evidence" value="ECO:0007669"/>
    <property type="project" value="UniProtKB-ARBA"/>
</dbReference>
<dbReference type="NCBIfam" id="TIGR00756">
    <property type="entry name" value="PPR"/>
    <property type="match status" value="6"/>
</dbReference>
<comment type="caution">
    <text evidence="5">The sequence shown here is derived from an EMBL/GenBank/DDBJ whole genome shotgun (WGS) entry which is preliminary data.</text>
</comment>
<dbReference type="Proteomes" id="UP000290289">
    <property type="component" value="Chromosome 14"/>
</dbReference>
<dbReference type="InterPro" id="IPR046848">
    <property type="entry name" value="E_motif"/>
</dbReference>
<feature type="repeat" description="PPR" evidence="3">
    <location>
        <begin position="107"/>
        <end position="141"/>
    </location>
</feature>
<dbReference type="InterPro" id="IPR046849">
    <property type="entry name" value="E2_motif"/>
</dbReference>
<protein>
    <recommendedName>
        <fullName evidence="4">DYW domain-containing protein</fullName>
    </recommendedName>
</protein>
<dbReference type="EMBL" id="RDQH01000340">
    <property type="protein sequence ID" value="RXH77156.1"/>
    <property type="molecule type" value="Genomic_DNA"/>
</dbReference>
<feature type="repeat" description="PPR" evidence="3">
    <location>
        <begin position="481"/>
        <end position="511"/>
    </location>
</feature>
<evidence type="ECO:0000313" key="6">
    <source>
        <dbReference type="Proteomes" id="UP000290289"/>
    </source>
</evidence>
<comment type="similarity">
    <text evidence="1">Belongs to the PPR family. PCMP-H subfamily.</text>
</comment>
<dbReference type="Gene3D" id="1.25.40.10">
    <property type="entry name" value="Tetratricopeptide repeat domain"/>
    <property type="match status" value="5"/>
</dbReference>
<dbReference type="OrthoDB" id="185373at2759"/>
<dbReference type="FunFam" id="1.25.40.10:FF:000682">
    <property type="entry name" value="Pentatricopeptide repeat-containing protein At3g16610"/>
    <property type="match status" value="1"/>
</dbReference>
<feature type="repeat" description="PPR" evidence="3">
    <location>
        <begin position="411"/>
        <end position="445"/>
    </location>
</feature>
<feature type="repeat" description="PPR" evidence="3">
    <location>
        <begin position="512"/>
        <end position="546"/>
    </location>
</feature>
<dbReference type="Pfam" id="PF20430">
    <property type="entry name" value="Eplus_motif"/>
    <property type="match status" value="1"/>
</dbReference>
<evidence type="ECO:0000256" key="3">
    <source>
        <dbReference type="PROSITE-ProRule" id="PRU00708"/>
    </source>
</evidence>
<dbReference type="FunFam" id="1.25.40.10:FF:000344">
    <property type="entry name" value="Pentatricopeptide repeat-containing protein"/>
    <property type="match status" value="1"/>
</dbReference>
<dbReference type="Pfam" id="PF14432">
    <property type="entry name" value="DYW_deaminase"/>
    <property type="match status" value="1"/>
</dbReference>
<dbReference type="SMR" id="A0A498I0L7"/>
<dbReference type="PANTHER" id="PTHR47926:SF536">
    <property type="entry name" value="DYW DOMAIN-CONTAINING PROTEIN"/>
    <property type="match status" value="1"/>
</dbReference>
<accession>A0A498I0L7</accession>
<sequence>MLCFGRRSLSRSRSQCYHTTQQAVVILTHNFSTNTLTRLDFDYKHLLEACIRSKSLPQGKKIHQLLLKNTTHLKDSSFLLEKVAHLYITCNQLQLACRVFDKIPQPSVILWNLLIRGYAWNGPFEKAIDLYYGMLKSGVQPTNYTYPFVLKACSGLQALEVGREIHEHARGLGLHSDVYVCTALIDLYAKCGDLVEAQSVFHGMLYKDIVAWNAMIAGFSLHGLYDDTVQLLVQMQRAGTSPNSSTIVSVLPTVAQANALRQGKAMHGYSLRRGFSGEVVLGTGLLDMYSKSQCIAYARRIFDAMNFKNEVCWSAMIGAYVICDSMTEAITLFHEMVIREEINPTAVTLGSILRACAKLTDLSRGRRVHCYAIKAGFDLDKMVGNTMLSVYAKCGIIDDAVRFFDTMNSKDTVSYGAIISGYVQNGYAKEALLMFHNMQLSGINPDVATMKGVLPACSHLAALQHGACGHAYSIVHGFCTDTSICNALIDMYSKCGKINIGRKVFDKMVTRDIISWNAMIVGYGNHGLGMEAISQFHHMQSSGIKPDDVTFIGLLSACSHSGLVTEGKHWFSKMSQEFNINPRMEHYICMVDILARAGHLDEAHSFIQRMPFEADVRVWSALLAACRVHNNMELGEEVSKKIQGKGLEGTGNLVLLSNLYSAVGRWDDAADVRIKQKDQGLKKSPGCSWVEIDGVIHGFVGGDQSHPQSAQIHEKLEELLVDMKQLGYRVENRFVLQDVEEEEKERILLYHSEKLAIAYAILCLSPGKPILVTKNLRVCGDCHAAIKFITLVTKREITVRDVSRFHHFKDGICSCADFW</sequence>
<gene>
    <name evidence="5" type="ORF">DVH24_023430</name>
</gene>